<dbReference type="Proteomes" id="UP000236321">
    <property type="component" value="Unassembled WGS sequence"/>
</dbReference>
<accession>A0A2H6BYW9</accession>
<evidence type="ECO:0000313" key="2">
    <source>
        <dbReference type="Proteomes" id="UP000236321"/>
    </source>
</evidence>
<dbReference type="RefSeq" id="WP_103113467.1">
    <property type="nucleotide sequence ID" value="NZ_BEIU01000026.1"/>
</dbReference>
<comment type="caution">
    <text evidence="1">The sequence shown here is derived from an EMBL/GenBank/DDBJ whole genome shotgun (WGS) entry which is preliminary data.</text>
</comment>
<gene>
    <name evidence="1" type="ORF">BGM30_44840</name>
</gene>
<proteinExistence type="predicted"/>
<name>A0A2H6BYW9_MICAE</name>
<dbReference type="EMBL" id="BEYQ01000022">
    <property type="protein sequence ID" value="GBD55391.1"/>
    <property type="molecule type" value="Genomic_DNA"/>
</dbReference>
<organism evidence="1 2">
    <name type="scientific">Microcystis aeruginosa NIES-298</name>
    <dbReference type="NCBI Taxonomy" id="449468"/>
    <lineage>
        <taxon>Bacteria</taxon>
        <taxon>Bacillati</taxon>
        <taxon>Cyanobacteriota</taxon>
        <taxon>Cyanophyceae</taxon>
        <taxon>Oscillatoriophycideae</taxon>
        <taxon>Chroococcales</taxon>
        <taxon>Microcystaceae</taxon>
        <taxon>Microcystis</taxon>
    </lineage>
</organism>
<sequence length="66" mass="7454">MKVNLIEGMIKFSLIIVDRRKLDDVTEALMNLSSEDILDSLPSGAIIKDFELNQESREVSMNINAE</sequence>
<evidence type="ECO:0000313" key="1">
    <source>
        <dbReference type="EMBL" id="GBD55391.1"/>
    </source>
</evidence>
<reference evidence="2" key="1">
    <citation type="submission" date="2017-12" db="EMBL/GenBank/DDBJ databases">
        <title>Improved Draft Genome Sequence of Microcystis aeruginosa NIES-298, a Microcystin-Producing Cyanobacterium from Lake Kasumigaura, Japan.</title>
        <authorList>
            <person name="Yamaguchi H."/>
            <person name="Suzuki S."/>
            <person name="Kawachi M."/>
        </authorList>
    </citation>
    <scope>NUCLEOTIDE SEQUENCE [LARGE SCALE GENOMIC DNA]</scope>
    <source>
        <strain evidence="2">NIES-298</strain>
    </source>
</reference>
<protein>
    <submittedName>
        <fullName evidence="1">Uncharacterized protein</fullName>
    </submittedName>
</protein>
<dbReference type="AlphaFoldDB" id="A0A2H6BYW9"/>